<evidence type="ECO:0008006" key="5">
    <source>
        <dbReference type="Google" id="ProtNLM"/>
    </source>
</evidence>
<dbReference type="Gene3D" id="1.25.40.10">
    <property type="entry name" value="Tetratricopeptide repeat domain"/>
    <property type="match status" value="1"/>
</dbReference>
<feature type="transmembrane region" description="Helical" evidence="2">
    <location>
        <begin position="32"/>
        <end position="55"/>
    </location>
</feature>
<feature type="region of interest" description="Disordered" evidence="1">
    <location>
        <begin position="158"/>
        <end position="228"/>
    </location>
</feature>
<keyword evidence="2" id="KW-0812">Transmembrane</keyword>
<protein>
    <recommendedName>
        <fullName evidence="5">MSHA biogenesis protein MshN</fullName>
    </recommendedName>
</protein>
<evidence type="ECO:0000256" key="1">
    <source>
        <dbReference type="SAM" id="MobiDB-lite"/>
    </source>
</evidence>
<keyword evidence="2" id="KW-1133">Transmembrane helix</keyword>
<evidence type="ECO:0000256" key="2">
    <source>
        <dbReference type="SAM" id="Phobius"/>
    </source>
</evidence>
<gene>
    <name evidence="3" type="ORF">AVL57_02580</name>
</gene>
<accession>A0ABN4LIW3</accession>
<name>A0ABN4LIW3_9ALTE</name>
<dbReference type="Pfam" id="PF14559">
    <property type="entry name" value="TPR_19"/>
    <property type="match status" value="1"/>
</dbReference>
<keyword evidence="4" id="KW-1185">Reference proteome</keyword>
<evidence type="ECO:0000313" key="3">
    <source>
        <dbReference type="EMBL" id="AMJ72959.1"/>
    </source>
</evidence>
<keyword evidence="2" id="KW-0472">Membrane</keyword>
<dbReference type="Proteomes" id="UP000056750">
    <property type="component" value="Chromosome"/>
</dbReference>
<organism evidence="3 4">
    <name type="scientific">Alteromonas stellipolaris</name>
    <dbReference type="NCBI Taxonomy" id="233316"/>
    <lineage>
        <taxon>Bacteria</taxon>
        <taxon>Pseudomonadati</taxon>
        <taxon>Pseudomonadota</taxon>
        <taxon>Gammaproteobacteria</taxon>
        <taxon>Alteromonadales</taxon>
        <taxon>Alteromonadaceae</taxon>
        <taxon>Alteromonas/Salinimonas group</taxon>
        <taxon>Alteromonas</taxon>
    </lineage>
</organism>
<dbReference type="RefSeq" id="WP_057794592.1">
    <property type="nucleotide sequence ID" value="NZ_CAXIBE010000022.1"/>
</dbReference>
<evidence type="ECO:0000313" key="4">
    <source>
        <dbReference type="Proteomes" id="UP000056750"/>
    </source>
</evidence>
<dbReference type="InterPro" id="IPR011990">
    <property type="entry name" value="TPR-like_helical_dom_sf"/>
</dbReference>
<feature type="compositionally biased region" description="Polar residues" evidence="1">
    <location>
        <begin position="171"/>
        <end position="191"/>
    </location>
</feature>
<dbReference type="SUPFAM" id="SSF48452">
    <property type="entry name" value="TPR-like"/>
    <property type="match status" value="1"/>
</dbReference>
<sequence>MSVVNKMLKDLEAREGVEQPQARYEAPQKKPVSALTVVVALLVIVTIALVTWVLLNPAASVSSSVISSESPPVSPTVLASESRSITDIDEVASSEQSSAVLAASLPASLSTPSNASAQPSTESRVVQNDDMDAQQILSTTVQTSAPVAPVTFSETAKNIEGNEGKEGEPQKSPSSVAATNANPNPITSPDINATGIAEAQTTSKSVDRLKTVESAPVPSFSKQVDNTRSAPAIEEQVRLALDNNDYNTAIGLMQQKVQSHPSDSGAKKKLASLLFASGQIDQAQALLQRMLVNTPDDHSVRLMLSRLYVKQGLTKIAIQNASEAVSSPSNPLTIELLSFRANLLQQHSVFDKSLNDYLALTKRRPLEPKWWLGAAISADSLQHSALALSAFSQVIQIDTQQTLSPDVHHYVQERIARLREVVNE</sequence>
<proteinExistence type="predicted"/>
<reference evidence="3 4" key="1">
    <citation type="submission" date="2015-12" db="EMBL/GenBank/DDBJ databases">
        <title>Intraspecies pangenome expansion in the marine bacterium Alteromonas.</title>
        <authorList>
            <person name="Lopez-Perez M."/>
            <person name="Rodriguez-Valera F."/>
        </authorList>
    </citation>
    <scope>NUCLEOTIDE SEQUENCE [LARGE SCALE GENOMIC DNA]</scope>
    <source>
        <strain evidence="3 4">LMG 21861</strain>
    </source>
</reference>
<feature type="compositionally biased region" description="Basic and acidic residues" evidence="1">
    <location>
        <begin position="160"/>
        <end position="169"/>
    </location>
</feature>
<dbReference type="EMBL" id="CP013926">
    <property type="protein sequence ID" value="AMJ72959.1"/>
    <property type="molecule type" value="Genomic_DNA"/>
</dbReference>